<reference evidence="1" key="1">
    <citation type="submission" date="2023-03" db="EMBL/GenBank/DDBJ databases">
        <title>Massive genome expansion in bonnet fungi (Mycena s.s.) driven by repeated elements and novel gene families across ecological guilds.</title>
        <authorList>
            <consortium name="Lawrence Berkeley National Laboratory"/>
            <person name="Harder C.B."/>
            <person name="Miyauchi S."/>
            <person name="Viragh M."/>
            <person name="Kuo A."/>
            <person name="Thoen E."/>
            <person name="Andreopoulos B."/>
            <person name="Lu D."/>
            <person name="Skrede I."/>
            <person name="Drula E."/>
            <person name="Henrissat B."/>
            <person name="Morin E."/>
            <person name="Kohler A."/>
            <person name="Barry K."/>
            <person name="LaButti K."/>
            <person name="Morin E."/>
            <person name="Salamov A."/>
            <person name="Lipzen A."/>
            <person name="Mereny Z."/>
            <person name="Hegedus B."/>
            <person name="Baldrian P."/>
            <person name="Stursova M."/>
            <person name="Weitz H."/>
            <person name="Taylor A."/>
            <person name="Grigoriev I.V."/>
            <person name="Nagy L.G."/>
            <person name="Martin F."/>
            <person name="Kauserud H."/>
        </authorList>
    </citation>
    <scope>NUCLEOTIDE SEQUENCE</scope>
    <source>
        <strain evidence="1">CBHHK002</strain>
    </source>
</reference>
<proteinExistence type="predicted"/>
<evidence type="ECO:0000313" key="1">
    <source>
        <dbReference type="EMBL" id="KAJ7314177.1"/>
    </source>
</evidence>
<dbReference type="EMBL" id="JARIHO010000068">
    <property type="protein sequence ID" value="KAJ7314177.1"/>
    <property type="molecule type" value="Genomic_DNA"/>
</dbReference>
<evidence type="ECO:0000313" key="2">
    <source>
        <dbReference type="Proteomes" id="UP001218218"/>
    </source>
</evidence>
<keyword evidence="2" id="KW-1185">Reference proteome</keyword>
<sequence>MDAANDPVHMFLMEAHSICVQAQFIVDSLPNRQALLGWVILGQTGTFFLGSINFNAFEGHRGALVGIVNANSEGCGETVQQGTVLVPGSCQENNRETGGHSKELECPLASLTLKTKHGNGSKERELSNVLCCFEMSRGRVRSRVGVGYWGCQFLSNADTPEQVIGYLKAQITTPETFTGSFPRTLSRKFLRNGYLLKATKEYNQLLHWKRRGELSRRQKHVEQVRGAADEFLLCNCQGNMVCSHLGTNGRLFSEEQPMETRLKRRINGQLTHWDCVLGFIHLPGCNLGSIVVPPCTGFRKYWFGKALETHLSAGSGKYLQGKLWKRIWCRVWKVPFWESSGNAIAC</sequence>
<name>A0AAD6ZAG4_9AGAR</name>
<organism evidence="1 2">
    <name type="scientific">Mycena albidolilacea</name>
    <dbReference type="NCBI Taxonomy" id="1033008"/>
    <lineage>
        <taxon>Eukaryota</taxon>
        <taxon>Fungi</taxon>
        <taxon>Dikarya</taxon>
        <taxon>Basidiomycota</taxon>
        <taxon>Agaricomycotina</taxon>
        <taxon>Agaricomycetes</taxon>
        <taxon>Agaricomycetidae</taxon>
        <taxon>Agaricales</taxon>
        <taxon>Marasmiineae</taxon>
        <taxon>Mycenaceae</taxon>
        <taxon>Mycena</taxon>
    </lineage>
</organism>
<dbReference type="Proteomes" id="UP001218218">
    <property type="component" value="Unassembled WGS sequence"/>
</dbReference>
<accession>A0AAD6ZAG4</accession>
<comment type="caution">
    <text evidence="1">The sequence shown here is derived from an EMBL/GenBank/DDBJ whole genome shotgun (WGS) entry which is preliminary data.</text>
</comment>
<protein>
    <submittedName>
        <fullName evidence="1">Uncharacterized protein</fullName>
    </submittedName>
</protein>
<gene>
    <name evidence="1" type="ORF">DFH08DRAFT_821542</name>
</gene>
<dbReference type="AlphaFoldDB" id="A0AAD6ZAG4"/>